<evidence type="ECO:0000313" key="3">
    <source>
        <dbReference type="EMBL" id="ETN99249.1"/>
    </source>
</evidence>
<dbReference type="Gene3D" id="1.20.58.740">
    <property type="match status" value="1"/>
</dbReference>
<dbReference type="InterPro" id="IPR043161">
    <property type="entry name" value="DOCK_C_lobe_A"/>
</dbReference>
<sequence length="621" mass="72542">MEKSFNKGLWNVWLALGMSFLSHRDFAIEDLPKQKADIIRDYYGDIRTIAIGQLRSAWDVLKSHRSDLAETMVAATIAASASNVPEIQEFAEDVYFQMMKTEFETTNAMKNVETHTIDQIDLLTVEHGNNETIMNRYLNFFRKRVNAKLANTNTKLKKMGVQFVDEIEKLYEYLVQLRKLPSDAMHEDERTLATLKLLQYLDKGGKIEMYNRYVHKLALMHAQLGNHIESGRCYVQHASRLGWSDRILRGEPNNSLEEQSEWKRHVQLLDNAYQQFLIGEAWEMAVKVCQELCHVYETVLFDLKALSTQLEKQSQCWKFISQHDRVFHSHFLLSFRGDFPDELRGSDFIYRSGRGKNPESVMDFTNRIKTKWKDAKIVNSSDRIPPENESPDFKEQFIRIAKLNPSSPEEIDGGDFKWKNTKAPLRMKQYYREMELNTFYFTYQDKRKKKKEGNEFRNLWITQVFVIAEETIPSIRRCVPVIKHVSKTFSPLQTAINNLNVKTQELINLVEVCELDPSHDIRSLSMSVNGVLDAAVMGGVAKYQEAFFDSDYFDETPQDKNLAEKFKEALRWQLQEAEKALGVYAKHRPDNLADHVTHLEECLIKMKRDLMEFLAHPRRKF</sequence>
<dbReference type="GO" id="GO:0007264">
    <property type="term" value="P:small GTPase-mediated signal transduction"/>
    <property type="evidence" value="ECO:0007669"/>
    <property type="project" value="InterPro"/>
</dbReference>
<name>X6LET2_RETFI</name>
<reference evidence="3 4" key="1">
    <citation type="journal article" date="2013" name="Curr. Biol.">
        <title>The Genome of the Foraminiferan Reticulomyxa filosa.</title>
        <authorList>
            <person name="Glockner G."/>
            <person name="Hulsmann N."/>
            <person name="Schleicher M."/>
            <person name="Noegel A.A."/>
            <person name="Eichinger L."/>
            <person name="Gallinger C."/>
            <person name="Pawlowski J."/>
            <person name="Sierra R."/>
            <person name="Euteneuer U."/>
            <person name="Pillet L."/>
            <person name="Moustafa A."/>
            <person name="Platzer M."/>
            <person name="Groth M."/>
            <person name="Szafranski K."/>
            <person name="Schliwa M."/>
        </authorList>
    </citation>
    <scope>NUCLEOTIDE SEQUENCE [LARGE SCALE GENOMIC DNA]</scope>
</reference>
<dbReference type="InterPro" id="IPR046773">
    <property type="entry name" value="DOCKER_Lobe_C"/>
</dbReference>
<dbReference type="InterPro" id="IPR026791">
    <property type="entry name" value="DOCK"/>
</dbReference>
<evidence type="ECO:0000259" key="2">
    <source>
        <dbReference type="PROSITE" id="PS51651"/>
    </source>
</evidence>
<dbReference type="GO" id="GO:0031267">
    <property type="term" value="F:small GTPase binding"/>
    <property type="evidence" value="ECO:0007669"/>
    <property type="project" value="TreeGrafter"/>
</dbReference>
<dbReference type="CDD" id="cd11684">
    <property type="entry name" value="DHR2_DOCK"/>
    <property type="match status" value="1"/>
</dbReference>
<organism evidence="3 4">
    <name type="scientific">Reticulomyxa filosa</name>
    <dbReference type="NCBI Taxonomy" id="46433"/>
    <lineage>
        <taxon>Eukaryota</taxon>
        <taxon>Sar</taxon>
        <taxon>Rhizaria</taxon>
        <taxon>Retaria</taxon>
        <taxon>Foraminifera</taxon>
        <taxon>Monothalamids</taxon>
        <taxon>Reticulomyxidae</taxon>
        <taxon>Reticulomyxa</taxon>
    </lineage>
</organism>
<dbReference type="Pfam" id="PF20421">
    <property type="entry name" value="DHR-2_Lobe_C"/>
    <property type="match status" value="1"/>
</dbReference>
<dbReference type="Proteomes" id="UP000023152">
    <property type="component" value="Unassembled WGS sequence"/>
</dbReference>
<evidence type="ECO:0000313" key="4">
    <source>
        <dbReference type="Proteomes" id="UP000023152"/>
    </source>
</evidence>
<dbReference type="EMBL" id="ASPP01044484">
    <property type="protein sequence ID" value="ETN99249.1"/>
    <property type="molecule type" value="Genomic_DNA"/>
</dbReference>
<dbReference type="OMA" id="FTVQTIR"/>
<protein>
    <recommendedName>
        <fullName evidence="2">DOCKER domain-containing protein</fullName>
    </recommendedName>
</protein>
<dbReference type="GO" id="GO:0005886">
    <property type="term" value="C:plasma membrane"/>
    <property type="evidence" value="ECO:0007669"/>
    <property type="project" value="TreeGrafter"/>
</dbReference>
<evidence type="ECO:0000256" key="1">
    <source>
        <dbReference type="PROSITE-ProRule" id="PRU00984"/>
    </source>
</evidence>
<comment type="similarity">
    <text evidence="1">Belongs to the DOCK family.</text>
</comment>
<accession>X6LET2</accession>
<dbReference type="Gene3D" id="1.25.40.410">
    <property type="match status" value="1"/>
</dbReference>
<dbReference type="GO" id="GO:0005737">
    <property type="term" value="C:cytoplasm"/>
    <property type="evidence" value="ECO:0007669"/>
    <property type="project" value="TreeGrafter"/>
</dbReference>
<comment type="caution">
    <text evidence="3">The sequence shown here is derived from an EMBL/GenBank/DDBJ whole genome shotgun (WGS) entry which is preliminary data.</text>
</comment>
<dbReference type="InterPro" id="IPR056372">
    <property type="entry name" value="TPR_DOCK"/>
</dbReference>
<dbReference type="GO" id="GO:0005085">
    <property type="term" value="F:guanyl-nucleotide exchange factor activity"/>
    <property type="evidence" value="ECO:0007669"/>
    <property type="project" value="InterPro"/>
</dbReference>
<dbReference type="PROSITE" id="PS51651">
    <property type="entry name" value="DOCKER"/>
    <property type="match status" value="1"/>
</dbReference>
<feature type="domain" description="DOCKER" evidence="2">
    <location>
        <begin position="201"/>
        <end position="619"/>
    </location>
</feature>
<dbReference type="PANTHER" id="PTHR45653">
    <property type="entry name" value="DEDICATOR OF CYTOKINESIS"/>
    <property type="match status" value="1"/>
</dbReference>
<dbReference type="InterPro" id="IPR043162">
    <property type="entry name" value="DOCK_C_lobe_C"/>
</dbReference>
<proteinExistence type="inferred from homology"/>
<dbReference type="OrthoDB" id="18896at2759"/>
<dbReference type="PANTHER" id="PTHR45653:SF10">
    <property type="entry name" value="MYOBLAST CITY, ISOFORM B"/>
    <property type="match status" value="1"/>
</dbReference>
<keyword evidence="4" id="KW-1185">Reference proteome</keyword>
<dbReference type="InterPro" id="IPR027357">
    <property type="entry name" value="DOCKER_dom"/>
</dbReference>
<dbReference type="Pfam" id="PF23554">
    <property type="entry name" value="TPR_DOCK"/>
    <property type="match status" value="1"/>
</dbReference>
<dbReference type="AlphaFoldDB" id="X6LET2"/>
<gene>
    <name evidence="3" type="ORF">RFI_38231</name>
</gene>